<dbReference type="GO" id="GO:0048791">
    <property type="term" value="P:calcium ion-regulated exocytosis of neurotransmitter"/>
    <property type="evidence" value="ECO:0007669"/>
    <property type="project" value="TreeGrafter"/>
</dbReference>
<dbReference type="Pfam" id="PF00168">
    <property type="entry name" value="C2"/>
    <property type="match status" value="2"/>
</dbReference>
<dbReference type="SUPFAM" id="SSF49562">
    <property type="entry name" value="C2 domain (Calcium/lipid-binding domain, CaLB)"/>
    <property type="match status" value="2"/>
</dbReference>
<keyword evidence="3" id="KW-1185">Reference proteome</keyword>
<evidence type="ECO:0000313" key="3">
    <source>
        <dbReference type="Proteomes" id="UP001162156"/>
    </source>
</evidence>
<gene>
    <name evidence="2" type="ORF">NQ314_008152</name>
</gene>
<dbReference type="GO" id="GO:0000149">
    <property type="term" value="F:SNARE binding"/>
    <property type="evidence" value="ECO:0007669"/>
    <property type="project" value="TreeGrafter"/>
</dbReference>
<dbReference type="InterPro" id="IPR000008">
    <property type="entry name" value="C2_dom"/>
</dbReference>
<dbReference type="GO" id="GO:0005886">
    <property type="term" value="C:plasma membrane"/>
    <property type="evidence" value="ECO:0007669"/>
    <property type="project" value="TreeGrafter"/>
</dbReference>
<dbReference type="GO" id="GO:0098793">
    <property type="term" value="C:presynapse"/>
    <property type="evidence" value="ECO:0007669"/>
    <property type="project" value="GOC"/>
</dbReference>
<evidence type="ECO:0000313" key="2">
    <source>
        <dbReference type="EMBL" id="KAJ8949690.1"/>
    </source>
</evidence>
<dbReference type="GO" id="GO:0001786">
    <property type="term" value="F:phosphatidylserine binding"/>
    <property type="evidence" value="ECO:0007669"/>
    <property type="project" value="TreeGrafter"/>
</dbReference>
<dbReference type="SMART" id="SM00239">
    <property type="entry name" value="C2"/>
    <property type="match status" value="2"/>
</dbReference>
<name>A0AAV8YEM4_9CUCU</name>
<evidence type="ECO:0000259" key="1">
    <source>
        <dbReference type="PROSITE" id="PS50004"/>
    </source>
</evidence>
<dbReference type="GO" id="GO:0030276">
    <property type="term" value="F:clathrin binding"/>
    <property type="evidence" value="ECO:0007669"/>
    <property type="project" value="TreeGrafter"/>
</dbReference>
<comment type="caution">
    <text evidence="2">The sequence shown here is derived from an EMBL/GenBank/DDBJ whole genome shotgun (WGS) entry which is preliminary data.</text>
</comment>
<proteinExistence type="predicted"/>
<protein>
    <recommendedName>
        <fullName evidence="1">C2 domain-containing protein</fullName>
    </recommendedName>
</protein>
<accession>A0AAV8YEM4</accession>
<dbReference type="Proteomes" id="UP001162156">
    <property type="component" value="Unassembled WGS sequence"/>
</dbReference>
<dbReference type="EMBL" id="JANEYF010002218">
    <property type="protein sequence ID" value="KAJ8949690.1"/>
    <property type="molecule type" value="Genomic_DNA"/>
</dbReference>
<organism evidence="2 3">
    <name type="scientific">Rhamnusium bicolor</name>
    <dbReference type="NCBI Taxonomy" id="1586634"/>
    <lineage>
        <taxon>Eukaryota</taxon>
        <taxon>Metazoa</taxon>
        <taxon>Ecdysozoa</taxon>
        <taxon>Arthropoda</taxon>
        <taxon>Hexapoda</taxon>
        <taxon>Insecta</taxon>
        <taxon>Pterygota</taxon>
        <taxon>Neoptera</taxon>
        <taxon>Endopterygota</taxon>
        <taxon>Coleoptera</taxon>
        <taxon>Polyphaga</taxon>
        <taxon>Cucujiformia</taxon>
        <taxon>Chrysomeloidea</taxon>
        <taxon>Cerambycidae</taxon>
        <taxon>Lepturinae</taxon>
        <taxon>Rhagiini</taxon>
        <taxon>Rhamnusium</taxon>
    </lineage>
</organism>
<dbReference type="GO" id="GO:0005509">
    <property type="term" value="F:calcium ion binding"/>
    <property type="evidence" value="ECO:0007669"/>
    <property type="project" value="TreeGrafter"/>
</dbReference>
<dbReference type="PANTHER" id="PTHR10024:SF252">
    <property type="entry name" value="SYNAPTOTAGMIN-12"/>
    <property type="match status" value="1"/>
</dbReference>
<dbReference type="FunFam" id="2.60.40.150:FF:000080">
    <property type="entry name" value="Putative synaptotagmin-12"/>
    <property type="match status" value="1"/>
</dbReference>
<dbReference type="PANTHER" id="PTHR10024">
    <property type="entry name" value="SYNAPTOTAGMIN"/>
    <property type="match status" value="1"/>
</dbReference>
<reference evidence="2" key="1">
    <citation type="journal article" date="2023" name="Insect Mol. Biol.">
        <title>Genome sequencing provides insights into the evolution of gene families encoding plant cell wall-degrading enzymes in longhorned beetles.</title>
        <authorList>
            <person name="Shin N.R."/>
            <person name="Okamura Y."/>
            <person name="Kirsch R."/>
            <person name="Pauchet Y."/>
        </authorList>
    </citation>
    <scope>NUCLEOTIDE SEQUENCE</scope>
    <source>
        <strain evidence="2">RBIC_L_NR</strain>
    </source>
</reference>
<sequence>MPQFTHNSPLKLSGVYVQPSQQVPTETVSQCEEAEVISVALKRAMSCDSICSDTSVALGDLEMFNVTGYLCIGLEYDSECWDLVVNVLEAKDLCGVVKRDDFLDTYVRFREPSYKERFLFSLNPREQSQRLLCFHVYATDFLSHTLIGEGEIRLADISLRQPVTTWVTLTDTGQRGTEFGELMFSLSYLPTAERLTVVVVKARNLKFRNDTPEEAFVKVYLMQQNKKINKKKTSTKKGERSPIFNEAMMFSVPAHTLSTIQLRLTVAESSNDENSKAYPIGHVIVGAQASGRSLSHWNQMLTALRKPVAMWHSLRK</sequence>
<dbReference type="PROSITE" id="PS50004">
    <property type="entry name" value="C2"/>
    <property type="match status" value="1"/>
</dbReference>
<dbReference type="InterPro" id="IPR035892">
    <property type="entry name" value="C2_domain_sf"/>
</dbReference>
<dbReference type="Gene3D" id="2.60.40.150">
    <property type="entry name" value="C2 domain"/>
    <property type="match status" value="2"/>
</dbReference>
<dbReference type="GO" id="GO:0070382">
    <property type="term" value="C:exocytic vesicle"/>
    <property type="evidence" value="ECO:0007669"/>
    <property type="project" value="TreeGrafter"/>
</dbReference>
<feature type="domain" description="C2" evidence="1">
    <location>
        <begin position="178"/>
        <end position="312"/>
    </location>
</feature>
<dbReference type="GO" id="GO:0005544">
    <property type="term" value="F:calcium-dependent phospholipid binding"/>
    <property type="evidence" value="ECO:0007669"/>
    <property type="project" value="TreeGrafter"/>
</dbReference>
<dbReference type="AlphaFoldDB" id="A0AAV8YEM4"/>
<dbReference type="GO" id="GO:0048488">
    <property type="term" value="P:synaptic vesicle endocytosis"/>
    <property type="evidence" value="ECO:0007669"/>
    <property type="project" value="TreeGrafter"/>
</dbReference>